<feature type="transmembrane region" description="Helical" evidence="1">
    <location>
        <begin position="55"/>
        <end position="78"/>
    </location>
</feature>
<name>A0A518BJT9_9BACT</name>
<keyword evidence="1" id="KW-1133">Transmembrane helix</keyword>
<accession>A0A518BJT9</accession>
<keyword evidence="1" id="KW-0812">Transmembrane</keyword>
<proteinExistence type="predicted"/>
<sequence length="300" mass="29718">MGRTRSLRGGRSSVWIAALALVVTGFGCLNALLPIDGAARLLWSAALGDAPASGAASLAAATWRTVLCLVAAGAVVGMAEGGSTDARRRWPSLSIVAASLAASAAAALVLERGEVWPPTASVLRSVTAALAAMAAAALSLRWTRTRPALALCSALLLAAALWGWLGFVAAGAPEAQASRGRFLLGGYWAPSVTDTALALLGWAVTCLPGGARRWAPLGMGLVAASVGPLPLVGALALVPGAAAGPLARGLWGGSAALLAATVSALIAPSASVPAGALTLLVGSLYLAGRLVWSRARPGSV</sequence>
<feature type="transmembrane region" description="Helical" evidence="1">
    <location>
        <begin position="12"/>
        <end position="35"/>
    </location>
</feature>
<reference evidence="2 3" key="1">
    <citation type="submission" date="2019-02" db="EMBL/GenBank/DDBJ databases">
        <title>Deep-cultivation of Planctomycetes and their phenomic and genomic characterization uncovers novel biology.</title>
        <authorList>
            <person name="Wiegand S."/>
            <person name="Jogler M."/>
            <person name="Boedeker C."/>
            <person name="Pinto D."/>
            <person name="Vollmers J."/>
            <person name="Rivas-Marin E."/>
            <person name="Kohn T."/>
            <person name="Peeters S.H."/>
            <person name="Heuer A."/>
            <person name="Rast P."/>
            <person name="Oberbeckmann S."/>
            <person name="Bunk B."/>
            <person name="Jeske O."/>
            <person name="Meyerdierks A."/>
            <person name="Storesund J.E."/>
            <person name="Kallscheuer N."/>
            <person name="Luecker S."/>
            <person name="Lage O.M."/>
            <person name="Pohl T."/>
            <person name="Merkel B.J."/>
            <person name="Hornburger P."/>
            <person name="Mueller R.-W."/>
            <person name="Bruemmer F."/>
            <person name="Labrenz M."/>
            <person name="Spormann A.M."/>
            <person name="Op den Camp H."/>
            <person name="Overmann J."/>
            <person name="Amann R."/>
            <person name="Jetten M.S.M."/>
            <person name="Mascher T."/>
            <person name="Medema M.H."/>
            <person name="Devos D.P."/>
            <person name="Kaster A.-K."/>
            <person name="Ovreas L."/>
            <person name="Rohde M."/>
            <person name="Galperin M.Y."/>
            <person name="Jogler C."/>
        </authorList>
    </citation>
    <scope>NUCLEOTIDE SEQUENCE [LARGE SCALE GENOMIC DNA]</scope>
    <source>
        <strain evidence="2 3">Pla133</strain>
    </source>
</reference>
<dbReference type="AlphaFoldDB" id="A0A518BJT9"/>
<feature type="transmembrane region" description="Helical" evidence="1">
    <location>
        <begin position="90"/>
        <end position="110"/>
    </location>
</feature>
<gene>
    <name evidence="2" type="ORF">Pla133_23140</name>
</gene>
<feature type="transmembrane region" description="Helical" evidence="1">
    <location>
        <begin position="214"/>
        <end position="238"/>
    </location>
</feature>
<keyword evidence="3" id="KW-1185">Reference proteome</keyword>
<organism evidence="2 3">
    <name type="scientific">Engelhardtia mirabilis</name>
    <dbReference type="NCBI Taxonomy" id="2528011"/>
    <lineage>
        <taxon>Bacteria</taxon>
        <taxon>Pseudomonadati</taxon>
        <taxon>Planctomycetota</taxon>
        <taxon>Planctomycetia</taxon>
        <taxon>Planctomycetia incertae sedis</taxon>
        <taxon>Engelhardtia</taxon>
    </lineage>
</organism>
<feature type="transmembrane region" description="Helical" evidence="1">
    <location>
        <begin position="187"/>
        <end position="207"/>
    </location>
</feature>
<evidence type="ECO:0000256" key="1">
    <source>
        <dbReference type="SAM" id="Phobius"/>
    </source>
</evidence>
<keyword evidence="1" id="KW-0472">Membrane</keyword>
<dbReference type="EMBL" id="CP036287">
    <property type="protein sequence ID" value="QDU67236.1"/>
    <property type="molecule type" value="Genomic_DNA"/>
</dbReference>
<evidence type="ECO:0000313" key="3">
    <source>
        <dbReference type="Proteomes" id="UP000316921"/>
    </source>
</evidence>
<dbReference type="Proteomes" id="UP000316921">
    <property type="component" value="Chromosome"/>
</dbReference>
<dbReference type="KEGG" id="pbap:Pla133_23140"/>
<feature type="transmembrane region" description="Helical" evidence="1">
    <location>
        <begin position="147"/>
        <end position="167"/>
    </location>
</feature>
<dbReference type="PROSITE" id="PS51257">
    <property type="entry name" value="PROKAR_LIPOPROTEIN"/>
    <property type="match status" value="1"/>
</dbReference>
<evidence type="ECO:0000313" key="2">
    <source>
        <dbReference type="EMBL" id="QDU67236.1"/>
    </source>
</evidence>
<protein>
    <submittedName>
        <fullName evidence="2">Uncharacterized protein</fullName>
    </submittedName>
</protein>
<feature type="transmembrane region" description="Helical" evidence="1">
    <location>
        <begin position="274"/>
        <end position="292"/>
    </location>
</feature>
<feature type="transmembrane region" description="Helical" evidence="1">
    <location>
        <begin position="122"/>
        <end position="140"/>
    </location>
</feature>